<evidence type="ECO:0000256" key="4">
    <source>
        <dbReference type="ARBA" id="ARBA00022970"/>
    </source>
</evidence>
<gene>
    <name evidence="7" type="ORF">U7230_15140</name>
</gene>
<reference evidence="7 8" key="1">
    <citation type="journal article" date="2024" name="Front. Microbiol.">
        <title>Novel thermophilic genera Geochorda gen. nov. and Carboxydochorda gen. nov. from the deep terrestrial subsurface reveal the ecophysiological diversity in the class Limnochordia.</title>
        <authorList>
            <person name="Karnachuk O.V."/>
            <person name="Lukina A.P."/>
            <person name="Avakyan M.R."/>
            <person name="Kadnikov V.V."/>
            <person name="Begmatov S."/>
            <person name="Beletsky A.V."/>
            <person name="Vlasova K.G."/>
            <person name="Novikov A.A."/>
            <person name="Shcherbakova V.A."/>
            <person name="Mardanov A.V."/>
            <person name="Ravin N.V."/>
        </authorList>
    </citation>
    <scope>NUCLEOTIDE SEQUENCE [LARGE SCALE GENOMIC DNA]</scope>
    <source>
        <strain evidence="7 8">L945</strain>
    </source>
</reference>
<dbReference type="InterPro" id="IPR051010">
    <property type="entry name" value="BCAA_transport"/>
</dbReference>
<protein>
    <submittedName>
        <fullName evidence="7">Amino acid ABC transporter substrate-binding protein</fullName>
    </submittedName>
</protein>
<evidence type="ECO:0000313" key="8">
    <source>
        <dbReference type="Proteomes" id="UP001332192"/>
    </source>
</evidence>
<dbReference type="Pfam" id="PF13458">
    <property type="entry name" value="Peripla_BP_6"/>
    <property type="match status" value="1"/>
</dbReference>
<evidence type="ECO:0000313" key="7">
    <source>
        <dbReference type="EMBL" id="WRP17393.1"/>
    </source>
</evidence>
<feature type="chain" id="PRO_5046684717" evidence="5">
    <location>
        <begin position="28"/>
        <end position="402"/>
    </location>
</feature>
<dbReference type="SUPFAM" id="SSF53822">
    <property type="entry name" value="Periplasmic binding protein-like I"/>
    <property type="match status" value="1"/>
</dbReference>
<feature type="domain" description="Leucine-binding protein" evidence="6">
    <location>
        <begin position="35"/>
        <end position="362"/>
    </location>
</feature>
<sequence length="402" mass="43441">MERGAHNRLVSVAMGMLLGAAAMAVHASIAVAATPIRIGATLPLTGPFADTGQWVARGYQKWARDVNARGGLLGRPVELTILDDASVADRAISLLERLITVDRVDLILGGYPGTAAAAQMAVAERYRKVYVSMGGHMASFQRGFRYSFGAPPLMGEWWYEGVWEWLATLPAAQRPQKAAMITINNPVGAAVRSSAIEGLRRVGILLVMDERYDVPLATAEPLVSRAIALGADLFIANGFFPDGVQTIRAMKALNYNPKLVLQGIGSIIPEWVQELGADGNYVVSGTPLHDRLPFAGIAELAEAARQEFGVGTTPQYYLFGYAWAQALEKGVQGAGTLDQDAVAAYLRSHIIETIAGRFTFDARGLPPPYRYTTQVIEGRVELIWPPEVATHAPVYPKPSWGK</sequence>
<organism evidence="7 8">
    <name type="scientific">Carboxydichorda subterranea</name>
    <dbReference type="NCBI Taxonomy" id="3109565"/>
    <lineage>
        <taxon>Bacteria</taxon>
        <taxon>Bacillati</taxon>
        <taxon>Bacillota</taxon>
        <taxon>Limnochordia</taxon>
        <taxon>Limnochordales</taxon>
        <taxon>Geochordaceae</taxon>
        <taxon>Carboxydichorda</taxon>
    </lineage>
</organism>
<feature type="signal peptide" evidence="5">
    <location>
        <begin position="1"/>
        <end position="27"/>
    </location>
</feature>
<dbReference type="InterPro" id="IPR028082">
    <property type="entry name" value="Peripla_BP_I"/>
</dbReference>
<evidence type="ECO:0000256" key="1">
    <source>
        <dbReference type="ARBA" id="ARBA00010062"/>
    </source>
</evidence>
<evidence type="ECO:0000259" key="6">
    <source>
        <dbReference type="Pfam" id="PF13458"/>
    </source>
</evidence>
<evidence type="ECO:0000256" key="3">
    <source>
        <dbReference type="ARBA" id="ARBA00022729"/>
    </source>
</evidence>
<keyword evidence="2" id="KW-0813">Transport</keyword>
<dbReference type="CDD" id="cd06338">
    <property type="entry name" value="PBP1_ABC_ligand_binding-like"/>
    <property type="match status" value="1"/>
</dbReference>
<dbReference type="InterPro" id="IPR028081">
    <property type="entry name" value="Leu-bd"/>
</dbReference>
<dbReference type="PRINTS" id="PR00337">
    <property type="entry name" value="LEUILEVALBP"/>
</dbReference>
<accession>A0ABZ1BXF9</accession>
<dbReference type="Gene3D" id="3.40.50.2300">
    <property type="match status" value="2"/>
</dbReference>
<dbReference type="PANTHER" id="PTHR30483:SF37">
    <property type="entry name" value="ABC TRANSPORTER SUBSTRATE-BINDING PROTEIN"/>
    <property type="match status" value="1"/>
</dbReference>
<keyword evidence="8" id="KW-1185">Reference proteome</keyword>
<dbReference type="InterPro" id="IPR000709">
    <property type="entry name" value="Leu_Ile_Val-bd"/>
</dbReference>
<evidence type="ECO:0000256" key="2">
    <source>
        <dbReference type="ARBA" id="ARBA00022448"/>
    </source>
</evidence>
<keyword evidence="3 5" id="KW-0732">Signal</keyword>
<dbReference type="EMBL" id="CP141615">
    <property type="protein sequence ID" value="WRP17393.1"/>
    <property type="molecule type" value="Genomic_DNA"/>
</dbReference>
<dbReference type="RefSeq" id="WP_324716664.1">
    <property type="nucleotide sequence ID" value="NZ_CP141615.1"/>
</dbReference>
<dbReference type="PANTHER" id="PTHR30483">
    <property type="entry name" value="LEUCINE-SPECIFIC-BINDING PROTEIN"/>
    <property type="match status" value="1"/>
</dbReference>
<proteinExistence type="inferred from homology"/>
<comment type="similarity">
    <text evidence="1">Belongs to the leucine-binding protein family.</text>
</comment>
<evidence type="ECO:0000256" key="5">
    <source>
        <dbReference type="SAM" id="SignalP"/>
    </source>
</evidence>
<keyword evidence="4" id="KW-0029">Amino-acid transport</keyword>
<dbReference type="Proteomes" id="UP001332192">
    <property type="component" value="Chromosome"/>
</dbReference>
<name>A0ABZ1BXF9_9FIRM</name>